<evidence type="ECO:0000256" key="1">
    <source>
        <dbReference type="SAM" id="Phobius"/>
    </source>
</evidence>
<accession>A0ABV1BT55</accession>
<keyword evidence="1" id="KW-1133">Transmembrane helix</keyword>
<protein>
    <submittedName>
        <fullName evidence="2">Zf-HC2 domain-containing protein</fullName>
    </submittedName>
</protein>
<keyword evidence="1" id="KW-0472">Membrane</keyword>
<feature type="transmembrane region" description="Helical" evidence="1">
    <location>
        <begin position="100"/>
        <end position="121"/>
    </location>
</feature>
<name>A0ABV1BT55_9FIRM</name>
<evidence type="ECO:0000313" key="2">
    <source>
        <dbReference type="EMBL" id="MEQ2378663.1"/>
    </source>
</evidence>
<proteinExistence type="predicted"/>
<dbReference type="EMBL" id="JBBMER010000001">
    <property type="protein sequence ID" value="MEQ2378663.1"/>
    <property type="molecule type" value="Genomic_DNA"/>
</dbReference>
<keyword evidence="1" id="KW-0812">Transmembrane</keyword>
<keyword evidence="3" id="KW-1185">Reference proteome</keyword>
<reference evidence="2 3" key="1">
    <citation type="submission" date="2024-03" db="EMBL/GenBank/DDBJ databases">
        <title>Human intestinal bacterial collection.</title>
        <authorList>
            <person name="Pauvert C."/>
            <person name="Hitch T.C.A."/>
            <person name="Clavel T."/>
        </authorList>
    </citation>
    <scope>NUCLEOTIDE SEQUENCE [LARGE SCALE GENOMIC DNA]</scope>
    <source>
        <strain evidence="2 3">CLA-AA-H255</strain>
    </source>
</reference>
<sequence length="122" mass="14389">MDNCKQIQKMIKDYDKGNLSLKQEEQFIQHILNCEDCKEELEIYYIVSYGLDEDNISKNTPPAIKACIDSYDFKTLVDLKLSLSIDKCNAIREWNHNITILNIMIEVIMLLTFIICIIIRYY</sequence>
<evidence type="ECO:0000313" key="3">
    <source>
        <dbReference type="Proteomes" id="UP001442364"/>
    </source>
</evidence>
<dbReference type="RefSeq" id="WP_022503192.1">
    <property type="nucleotide sequence ID" value="NZ_DAWCMB010000327.1"/>
</dbReference>
<gene>
    <name evidence="2" type="ORF">WMO14_02010</name>
</gene>
<comment type="caution">
    <text evidence="2">The sequence shown here is derived from an EMBL/GenBank/DDBJ whole genome shotgun (WGS) entry which is preliminary data.</text>
</comment>
<dbReference type="Proteomes" id="UP001442364">
    <property type="component" value="Unassembled WGS sequence"/>
</dbReference>
<organism evidence="2 3">
    <name type="scientific">[Lactobacillus] rogosae</name>
    <dbReference type="NCBI Taxonomy" id="706562"/>
    <lineage>
        <taxon>Bacteria</taxon>
        <taxon>Bacillati</taxon>
        <taxon>Bacillota</taxon>
        <taxon>Clostridia</taxon>
        <taxon>Lachnospirales</taxon>
        <taxon>Lachnospiraceae</taxon>
        <taxon>Lachnospira</taxon>
    </lineage>
</organism>